<dbReference type="EMBL" id="CP022163">
    <property type="protein sequence ID" value="ATB33594.1"/>
    <property type="molecule type" value="Genomic_DNA"/>
</dbReference>
<sequence length="1231" mass="129991">MTVLRRGAGRARTFALLAAVASASAACTAPATPADAPQPPDTAQPPDTKTTVTSGNARFEVLSPTLIRTEYAGDARFLDAPTFNAIGRDGFGKTSFTTRTEDGWLVIDTGALTLRYEVGSGQFTDENLVVRLKAGAQDVEARPWASRVIPTCALGVLCEAEGLVLEGISEARDHTGFTGTGFAAGFEGTGTRVTFQVAPEAGGSYVLDLRYANGLGDPRTLTLTVDGGSARQFTLPRTGNWSTWGHLSLPLDLTAGPHVIALTRTKSDTGQLNIDSLALLKPGDAYPRSPRTCGFGELCEAEDLALNGRMHLATDHPDYTGNGFAAGFEGVGDSIGFDIDVPAAGDYELTARYANGFASRAGVTLTVEGGSSTPVPMPSTGSWDAWKPVTVPVHLAAGTHHVTLVRQATDAGNVNIDSLAIGPVGMGLPAPASTVGEDCGFGSICEGESVGLSGGATIAKDHNGYSGKGFAAGLDVAGSQMTVRAVDVPAAGTYSLQLRYARGLKTPGAVSVQAGTGAAITLTLPPTSDWDSWRTVRTDVTLPGGTSDVRLRCPQAGGCAVNVDTVALTKTDAPLLTPHAALGGYRRGLDAFDGDNGSPILNPGLLYQDGWSLLDDTASAAYDPASRTLTPRAAHPGGYQDGYVFGYGQDYPRALGDLAKLTGPSKLLPRWAYGVWFSEYLDRTAADFQEDLLPTFRKEGVPLDVLVVDTDFKAGNLWNGWEIDTRKFPDPEGFFDWARSQGLHTTLNIHPSILPTDPQFAAAQATARGKLTQHTGGCSGGASECYTFDFGDPDQLKAFFGLHDTMKQQGTDFWWLDWCCDASEANIDGVTGDAWINQQYTDYTNSSIGRGFAFSRAFGSLQAGGYSNPTAVPTGPWADKRTTLPFTGDTTSTWGTLAAEVGFTSGEGAATGLSAISHDIGGHNGGLWNIPGSDVVDGQRTDKLPDDLYARWVQFGTFQPIDRLHSNHGDRLPWQYPGAAGESAKKFLNLREALVPYTYTLAREAEATGVPVVRPTYLAYPTEQDAYATAGSEYLYGSDVLVAPVTTPGNTATTTVWFPPGSSWTDWFTGKTYAGGTTQGITTGLDTMPVFVKSGGIVPTRSEDVTNDVQNPLDAVTLTVAAGAQGHASLFEDDGTTSDREQSTRTDIRYTEDGHGAALRVDGPVGSFAGQVRKRAWTVRFVGAREPESVTIDGNAAPAGSWTWDAASSVLTVKVAERPTSQGVDVAYRYR</sequence>
<feature type="domain" description="CBM6" evidence="5">
    <location>
        <begin position="156"/>
        <end position="280"/>
    </location>
</feature>
<dbReference type="InterPro" id="IPR005084">
    <property type="entry name" value="CBM6"/>
</dbReference>
<evidence type="ECO:0000313" key="7">
    <source>
        <dbReference type="Proteomes" id="UP000217289"/>
    </source>
</evidence>
<comment type="similarity">
    <text evidence="1">Belongs to the glycosyl hydrolase 31 family.</text>
</comment>
<dbReference type="SUPFAM" id="SSF51445">
    <property type="entry name" value="(Trans)glycosidases"/>
    <property type="match status" value="1"/>
</dbReference>
<feature type="domain" description="CBM6" evidence="5">
    <location>
        <begin position="443"/>
        <end position="569"/>
    </location>
</feature>
<dbReference type="SMART" id="SM00606">
    <property type="entry name" value="CBD_IV"/>
    <property type="match status" value="3"/>
</dbReference>
<feature type="region of interest" description="Disordered" evidence="3">
    <location>
        <begin position="29"/>
        <end position="52"/>
    </location>
</feature>
<reference evidence="6 7" key="1">
    <citation type="submission" date="2017-06" db="EMBL/GenBank/DDBJ databases">
        <authorList>
            <person name="Kim H.J."/>
            <person name="Triplett B.A."/>
        </authorList>
    </citation>
    <scope>NUCLEOTIDE SEQUENCE [LARGE SCALE GENOMIC DNA]</scope>
    <source>
        <strain evidence="6 7">DSM 14713</strain>
    </source>
</reference>
<gene>
    <name evidence="6" type="ORF">MEBOL_007092</name>
</gene>
<feature type="domain" description="CBM6" evidence="5">
    <location>
        <begin position="297"/>
        <end position="422"/>
    </location>
</feature>
<dbReference type="Pfam" id="PF21365">
    <property type="entry name" value="Glyco_hydro_31_3rd"/>
    <property type="match status" value="1"/>
</dbReference>
<feature type="signal peptide" evidence="4">
    <location>
        <begin position="1"/>
        <end position="25"/>
    </location>
</feature>
<evidence type="ECO:0000256" key="3">
    <source>
        <dbReference type="SAM" id="MobiDB-lite"/>
    </source>
</evidence>
<dbReference type="Gene3D" id="3.20.20.80">
    <property type="entry name" value="Glycosidases"/>
    <property type="match status" value="1"/>
</dbReference>
<dbReference type="InterPro" id="IPR017853">
    <property type="entry name" value="GH"/>
</dbReference>
<dbReference type="RefSeq" id="WP_157823866.1">
    <property type="nucleotide sequence ID" value="NZ_CP022163.1"/>
</dbReference>
<dbReference type="Pfam" id="PF16990">
    <property type="entry name" value="CBM_35"/>
    <property type="match status" value="1"/>
</dbReference>
<organism evidence="6 7">
    <name type="scientific">Melittangium boletus DSM 14713</name>
    <dbReference type="NCBI Taxonomy" id="1294270"/>
    <lineage>
        <taxon>Bacteria</taxon>
        <taxon>Pseudomonadati</taxon>
        <taxon>Myxococcota</taxon>
        <taxon>Myxococcia</taxon>
        <taxon>Myxococcales</taxon>
        <taxon>Cystobacterineae</taxon>
        <taxon>Archangiaceae</taxon>
        <taxon>Melittangium</taxon>
    </lineage>
</organism>
<dbReference type="Gene3D" id="2.60.40.1180">
    <property type="entry name" value="Golgi alpha-mannosidase II"/>
    <property type="match status" value="2"/>
</dbReference>
<dbReference type="Pfam" id="PF01055">
    <property type="entry name" value="Glyco_hydro_31_2nd"/>
    <property type="match status" value="1"/>
</dbReference>
<evidence type="ECO:0000256" key="2">
    <source>
        <dbReference type="ARBA" id="ARBA00022729"/>
    </source>
</evidence>
<evidence type="ECO:0000256" key="4">
    <source>
        <dbReference type="SAM" id="SignalP"/>
    </source>
</evidence>
<dbReference type="CDD" id="cd04083">
    <property type="entry name" value="CBM35_Lmo2446-like"/>
    <property type="match status" value="2"/>
</dbReference>
<dbReference type="SUPFAM" id="SSF49785">
    <property type="entry name" value="Galactose-binding domain-like"/>
    <property type="match status" value="3"/>
</dbReference>
<dbReference type="GO" id="GO:0030246">
    <property type="term" value="F:carbohydrate binding"/>
    <property type="evidence" value="ECO:0007669"/>
    <property type="project" value="InterPro"/>
</dbReference>
<dbReference type="GO" id="GO:0005975">
    <property type="term" value="P:carbohydrate metabolic process"/>
    <property type="evidence" value="ECO:0007669"/>
    <property type="project" value="InterPro"/>
</dbReference>
<accession>A0A250IPD2</accession>
<proteinExistence type="inferred from homology"/>
<dbReference type="InterPro" id="IPR000322">
    <property type="entry name" value="Glyco_hydro_31_TIM"/>
</dbReference>
<evidence type="ECO:0000313" key="6">
    <source>
        <dbReference type="EMBL" id="ATB33594.1"/>
    </source>
</evidence>
<dbReference type="CDD" id="cd06595">
    <property type="entry name" value="GH31_u1"/>
    <property type="match status" value="1"/>
</dbReference>
<dbReference type="GO" id="GO:0004553">
    <property type="term" value="F:hydrolase activity, hydrolyzing O-glycosyl compounds"/>
    <property type="evidence" value="ECO:0007669"/>
    <property type="project" value="InterPro"/>
</dbReference>
<keyword evidence="7" id="KW-1185">Reference proteome</keyword>
<dbReference type="AlphaFoldDB" id="A0A250IPD2"/>
<dbReference type="OrthoDB" id="176168at2"/>
<dbReference type="PANTHER" id="PTHR43863:SF2">
    <property type="entry name" value="MALTASE-GLUCOAMYLASE"/>
    <property type="match status" value="1"/>
</dbReference>
<dbReference type="Gene3D" id="2.60.120.260">
    <property type="entry name" value="Galactose-binding domain-like"/>
    <property type="match status" value="3"/>
</dbReference>
<dbReference type="Proteomes" id="UP000217289">
    <property type="component" value="Chromosome"/>
</dbReference>
<protein>
    <recommendedName>
        <fullName evidence="5">CBM6 domain-containing protein</fullName>
    </recommendedName>
</protein>
<evidence type="ECO:0000256" key="1">
    <source>
        <dbReference type="ARBA" id="ARBA00007806"/>
    </source>
</evidence>
<dbReference type="InterPro" id="IPR006584">
    <property type="entry name" value="Cellulose-bd_IV"/>
</dbReference>
<name>A0A250IPD2_9BACT</name>
<dbReference type="KEGG" id="mbd:MEBOL_007092"/>
<dbReference type="Pfam" id="PF17137">
    <property type="entry name" value="DUF5110"/>
    <property type="match status" value="1"/>
</dbReference>
<dbReference type="SUPFAM" id="SSF51011">
    <property type="entry name" value="Glycosyl hydrolase domain"/>
    <property type="match status" value="1"/>
</dbReference>
<dbReference type="PROSITE" id="PS51175">
    <property type="entry name" value="CBM6"/>
    <property type="match status" value="3"/>
</dbReference>
<dbReference type="Pfam" id="PF03422">
    <property type="entry name" value="CBM_6"/>
    <property type="match status" value="2"/>
</dbReference>
<evidence type="ECO:0000259" key="5">
    <source>
        <dbReference type="PROSITE" id="PS51175"/>
    </source>
</evidence>
<dbReference type="InterPro" id="IPR048395">
    <property type="entry name" value="Glyco_hydro_31_C"/>
</dbReference>
<dbReference type="InterPro" id="IPR013780">
    <property type="entry name" value="Glyco_hydro_b"/>
</dbReference>
<feature type="chain" id="PRO_5013395306" description="CBM6 domain-containing protein" evidence="4">
    <location>
        <begin position="26"/>
        <end position="1231"/>
    </location>
</feature>
<dbReference type="InterPro" id="IPR033403">
    <property type="entry name" value="DUF5110"/>
</dbReference>
<dbReference type="InterPro" id="IPR051816">
    <property type="entry name" value="Glycosyl_Hydrolase_31"/>
</dbReference>
<dbReference type="PROSITE" id="PS51257">
    <property type="entry name" value="PROKAR_LIPOPROTEIN"/>
    <property type="match status" value="1"/>
</dbReference>
<dbReference type="PANTHER" id="PTHR43863">
    <property type="entry name" value="HYDROLASE, PUTATIVE (AFU_ORTHOLOGUE AFUA_1G03140)-RELATED"/>
    <property type="match status" value="1"/>
</dbReference>
<dbReference type="InterPro" id="IPR008979">
    <property type="entry name" value="Galactose-bd-like_sf"/>
</dbReference>
<keyword evidence="2 4" id="KW-0732">Signal</keyword>